<dbReference type="GO" id="GO:0039686">
    <property type="term" value="P:bidirectional double-stranded viral DNA replication"/>
    <property type="evidence" value="ECO:0007669"/>
    <property type="project" value="InterPro"/>
</dbReference>
<keyword evidence="2" id="KW-0808">Transferase</keyword>
<keyword evidence="3" id="KW-0235">DNA replication</keyword>
<dbReference type="InterPro" id="IPR033685">
    <property type="entry name" value="HSV_PRIM"/>
</dbReference>
<dbReference type="GO" id="GO:0006260">
    <property type="term" value="P:DNA replication"/>
    <property type="evidence" value="ECO:0007669"/>
    <property type="project" value="UniProtKB-KW"/>
</dbReference>
<evidence type="ECO:0000256" key="2">
    <source>
        <dbReference type="ARBA" id="ARBA00022679"/>
    </source>
</evidence>
<proteinExistence type="inferred from homology"/>
<evidence type="ECO:0000256" key="4">
    <source>
        <dbReference type="ARBA" id="ARBA00022723"/>
    </source>
</evidence>
<evidence type="ECO:0000256" key="5">
    <source>
        <dbReference type="ARBA" id="ARBA00022771"/>
    </source>
</evidence>
<evidence type="ECO:0000256" key="6">
    <source>
        <dbReference type="ARBA" id="ARBA00022833"/>
    </source>
</evidence>
<dbReference type="RefSeq" id="YP_007417835.1">
    <property type="nucleotide sequence ID" value="NC_020231.1"/>
</dbReference>
<evidence type="ECO:0000313" key="9">
    <source>
        <dbReference type="EMBL" id="BAJ78528.1"/>
    </source>
</evidence>
<dbReference type="EMBL" id="KC503762">
    <property type="protein sequence ID" value="AGE11539.1"/>
    <property type="molecule type" value="Genomic_DNA"/>
</dbReference>
<dbReference type="EMBL" id="AB592928">
    <property type="protein sequence ID" value="BAJ78528.1"/>
    <property type="molecule type" value="Genomic_DNA"/>
</dbReference>
<dbReference type="Proteomes" id="UP000102041">
    <property type="component" value="Segment"/>
</dbReference>
<dbReference type="KEGG" id="vg:14536662"/>
<keyword evidence="1" id="KW-1048">Host nucleus</keyword>
<evidence type="ECO:0000256" key="1">
    <source>
        <dbReference type="ARBA" id="ARBA00022562"/>
    </source>
</evidence>
<dbReference type="OrthoDB" id="917at10239"/>
<dbReference type="GeneID" id="14536662"/>
<keyword evidence="11" id="KW-1185">Reference proteome</keyword>
<evidence type="ECO:0000313" key="8">
    <source>
        <dbReference type="EMBL" id="AGE11539.1"/>
    </source>
</evidence>
<dbReference type="HAMAP" id="MF_04011">
    <property type="entry name" value="HSV_PRIM"/>
    <property type="match status" value="1"/>
</dbReference>
<dbReference type="GO" id="GO:0008270">
    <property type="term" value="F:zinc ion binding"/>
    <property type="evidence" value="ECO:0007669"/>
    <property type="project" value="UniProtKB-KW"/>
</dbReference>
<keyword evidence="6" id="KW-0862">Zinc</keyword>
<evidence type="ECO:0000313" key="10">
    <source>
        <dbReference type="Proteomes" id="UP000102041"/>
    </source>
</evidence>
<feature type="region of interest" description="Disordered" evidence="7">
    <location>
        <begin position="848"/>
        <end position="937"/>
    </location>
</feature>
<dbReference type="Proteomes" id="UP000132784">
    <property type="component" value="Segment"/>
</dbReference>
<dbReference type="GO" id="GO:0003899">
    <property type="term" value="F:DNA-directed RNA polymerase activity"/>
    <property type="evidence" value="ECO:0007669"/>
    <property type="project" value="InterPro"/>
</dbReference>
<keyword evidence="4" id="KW-0479">Metal-binding</keyword>
<keyword evidence="5" id="KW-0863">Zinc-finger</keyword>
<gene>
    <name evidence="9" type="primary">GP70</name>
</gene>
<organismHost>
    <name type="scientific">Cavia porcellus</name>
    <name type="common">Guinea pig</name>
    <dbReference type="NCBI Taxonomy" id="10141"/>
</organismHost>
<reference evidence="9 10" key="1">
    <citation type="journal article" date="2011" name="J. Gen. Virol.">
        <title>Re-evaluation of the genome sequence of guinea pig cytomegalovirus.</title>
        <authorList>
            <person name="Kanai K."/>
            <person name="Yamada S."/>
            <person name="Yamamoto Y."/>
            <person name="Fukui Y."/>
            <person name="Kurane I."/>
            <person name="Inoue N."/>
        </authorList>
    </citation>
    <scope>NUCLEOTIDE SEQUENCE [LARGE SCALE GENOMIC DNA]</scope>
    <source>
        <strain evidence="9">22122</strain>
    </source>
</reference>
<dbReference type="Pfam" id="PF03121">
    <property type="entry name" value="Herpes_UL52"/>
    <property type="match status" value="1"/>
</dbReference>
<evidence type="ECO:0000313" key="11">
    <source>
        <dbReference type="Proteomes" id="UP000132784"/>
    </source>
</evidence>
<feature type="compositionally biased region" description="Low complexity" evidence="7">
    <location>
        <begin position="869"/>
        <end position="882"/>
    </location>
</feature>
<name>B7TPX7_GPCMV</name>
<accession>B7TPX7</accession>
<evidence type="ECO:0000256" key="3">
    <source>
        <dbReference type="ARBA" id="ARBA00022705"/>
    </source>
</evidence>
<reference evidence="8 11" key="2">
    <citation type="journal article" date="2013" name="Genome Announc.">
        <title>Complete genome sequence of pathogenic Guinea pig cytomegalovirus from salivary gland homogenates of infected animals.</title>
        <authorList>
            <person name="Yang D."/>
            <person name="Tamburro K."/>
            <person name="Dittmer D."/>
            <person name="Cui X."/>
            <person name="McVoy M.A."/>
            <person name="Hernandez-Alvarado N."/>
            <person name="Schleiss M.R."/>
        </authorList>
    </citation>
    <scope>NUCLEOTIDE SEQUENCE [LARGE SCALE GENOMIC DNA]</scope>
    <source>
        <strain evidence="8">21222</strain>
    </source>
</reference>
<organism evidence="9 10">
    <name type="scientific">Guinea pig cytomegalovirus (strain 22122)</name>
    <name type="common">GPCMV</name>
    <dbReference type="NCBI Taxonomy" id="103920"/>
    <lineage>
        <taxon>Viruses</taxon>
        <taxon>Duplodnaviria</taxon>
        <taxon>Heunggongvirae</taxon>
        <taxon>Peploviricota</taxon>
        <taxon>Herviviricetes</taxon>
        <taxon>Herpesvirales</taxon>
        <taxon>Orthoherpesviridae</taxon>
        <taxon>Betaherpesvirinae</taxon>
        <taxon>Quwivirus</taxon>
        <taxon>Quwivirus caviidbeta2</taxon>
    </lineage>
</organism>
<protein>
    <submittedName>
        <fullName evidence="8 9">GP70</fullName>
    </submittedName>
</protein>
<sequence>MTEVFFATEYDAANIIVNILSKTPTDHLLFPLIVKYRPSTHVLFCLQTQKCSDSSRIGTVFVCDGDELDLSRYVCEGSPIPAHVLSAVLDEERTKPLYSHLTEEAERVLANNAALADDGGGDGAGGRARPEFKHLVYFSRTRIIRYLNTTFLTPNSPAWFMSTFGPTEGMLLLAMSYYLFERQCSTVQTTRDYVRCFVADTGAPILTYISMADLSRTLLASRFRGKIARFAEYAKRRNARDRRELAFVDRQIDRFRQEAKLPDATCVHYIYLAYRTALHRERILTYCDAAAYDPDVPDEDQCTRDELCLGRYLDQDLLSTMERYFSPEGFFDHYVDRVVADVRDLDYTGYRYDAYADSTAGYFGSSHALDRMLTKINRNVGTLFDPIERSVSGLLEIASSGRVVRSAEGPPGGSETLTDRRHHLFPDLLPPRSGPLPVFRVEIAESRHVFCCLAKENWARRMFPKDFFSMLPDEALSDEALTDAVWTNDDAVASPGYQTQLFRTRHEFFNARLPVFNFVGDLDLKLRDSGASARRCVDKSFVFDLCRALRRVIVRSWARLFGTEVVEQDYHPVFFFKTACRDDDDDADGGGDVADEGHHRRFGEMSTYASLADVADDLDEDELRCFEERRAALRYADLHPSPVDDAGPDVWERNAFCRCREKIGIRVIAPFPPGYALSADAVRTLATFLNHLMGLDAELVRLANDVVHLADAFDTGIYHTGRTVRLPFMYKLDRESGYIMYGRLNPLIVVPPARRESDCLGFVRDQTDVRNLLHHSQSRASMTAAAARDRDACTLPPPVTIMVVRLYDTACRDSGLTFMESKAMQMHRGPRNPELLSLVAEHMAHLNHARDPRSAASPVPDANYDAGVSSSSSSSSCSSSSSSPPPPDDDDRFGVGRSARLPGEDPAQDLVTGADQNADQTRGDDDQAPAGRGDARIHFSAATKDTLRRFVRTVAWPPIRERLLQHYESWASEQFAEHPIVFNVSNPTCVQLKRLVLGFAHDFYCISRQHRNRQQTVQFFIDLRTASGGVIWAILWSRCFTTRCKSNSKQTHISIKIDRHYSADYRI</sequence>
<evidence type="ECO:0000256" key="7">
    <source>
        <dbReference type="SAM" id="MobiDB-lite"/>
    </source>
</evidence>